<proteinExistence type="predicted"/>
<dbReference type="PANTHER" id="PTHR19384">
    <property type="entry name" value="NITRIC OXIDE SYNTHASE-RELATED"/>
    <property type="match status" value="1"/>
</dbReference>
<dbReference type="Pfam" id="PF00258">
    <property type="entry name" value="Flavodoxin_1"/>
    <property type="match status" value="1"/>
</dbReference>
<dbReference type="InterPro" id="IPR005625">
    <property type="entry name" value="PepSY-ass_TM"/>
</dbReference>
<keyword evidence="3" id="KW-0812">Transmembrane</keyword>
<feature type="transmembrane region" description="Helical" evidence="3">
    <location>
        <begin position="130"/>
        <end position="151"/>
    </location>
</feature>
<keyword evidence="3" id="KW-0472">Membrane</keyword>
<dbReference type="GO" id="GO:0003958">
    <property type="term" value="F:NADPH-hemoprotein reductase activity"/>
    <property type="evidence" value="ECO:0007669"/>
    <property type="project" value="UniProtKB-EC"/>
</dbReference>
<evidence type="ECO:0000259" key="5">
    <source>
        <dbReference type="PROSITE" id="PS51384"/>
    </source>
</evidence>
<dbReference type="PROSITE" id="PS50902">
    <property type="entry name" value="FLAVODOXIN_LIKE"/>
    <property type="match status" value="1"/>
</dbReference>
<gene>
    <name evidence="6" type="ORF">SAMN04487942_0219</name>
</gene>
<keyword evidence="7" id="KW-1185">Reference proteome</keyword>
<keyword evidence="1" id="KW-0285">Flavoprotein</keyword>
<dbReference type="AlphaFoldDB" id="A0A1H8HJN3"/>
<dbReference type="Gene3D" id="2.40.30.10">
    <property type="entry name" value="Translation factors"/>
    <property type="match status" value="1"/>
</dbReference>
<dbReference type="RefSeq" id="WP_091164384.1">
    <property type="nucleotide sequence ID" value="NZ_CBCSFM010000013.1"/>
</dbReference>
<feature type="transmembrane region" description="Helical" evidence="3">
    <location>
        <begin position="298"/>
        <end position="323"/>
    </location>
</feature>
<evidence type="ECO:0000256" key="1">
    <source>
        <dbReference type="ARBA" id="ARBA00022630"/>
    </source>
</evidence>
<feature type="domain" description="Flavodoxin-like" evidence="4">
    <location>
        <begin position="341"/>
        <end position="480"/>
    </location>
</feature>
<dbReference type="SUPFAM" id="SSF52343">
    <property type="entry name" value="Ferredoxin reductase-like, C-terminal NADP-linked domain"/>
    <property type="match status" value="1"/>
</dbReference>
<dbReference type="PROSITE" id="PS51384">
    <property type="entry name" value="FAD_FR"/>
    <property type="match status" value="1"/>
</dbReference>
<dbReference type="STRING" id="604089.SAMN04487942_0219"/>
<dbReference type="InterPro" id="IPR008254">
    <property type="entry name" value="Flavodoxin/NO_synth"/>
</dbReference>
<evidence type="ECO:0000256" key="3">
    <source>
        <dbReference type="SAM" id="Phobius"/>
    </source>
</evidence>
<dbReference type="InterPro" id="IPR029039">
    <property type="entry name" value="Flavoprotein-like_sf"/>
</dbReference>
<organism evidence="6 7">
    <name type="scientific">Flavobacterium sinopsychrotolerans</name>
    <dbReference type="NCBI Taxonomy" id="604089"/>
    <lineage>
        <taxon>Bacteria</taxon>
        <taxon>Pseudomonadati</taxon>
        <taxon>Bacteroidota</taxon>
        <taxon>Flavobacteriia</taxon>
        <taxon>Flavobacteriales</taxon>
        <taxon>Flavobacteriaceae</taxon>
        <taxon>Flavobacterium</taxon>
    </lineage>
</organism>
<dbReference type="OrthoDB" id="9789468at2"/>
<dbReference type="GO" id="GO:0005829">
    <property type="term" value="C:cytosol"/>
    <property type="evidence" value="ECO:0007669"/>
    <property type="project" value="TreeGrafter"/>
</dbReference>
<dbReference type="Proteomes" id="UP000198657">
    <property type="component" value="Unassembled WGS sequence"/>
</dbReference>
<reference evidence="7" key="1">
    <citation type="submission" date="2016-10" db="EMBL/GenBank/DDBJ databases">
        <authorList>
            <person name="Varghese N."/>
            <person name="Submissions S."/>
        </authorList>
    </citation>
    <scope>NUCLEOTIDE SEQUENCE [LARGE SCALE GENOMIC DNA]</scope>
    <source>
        <strain evidence="7">CGMCC 1.8704</strain>
    </source>
</reference>
<dbReference type="InterPro" id="IPR001433">
    <property type="entry name" value="OxRdtase_FAD/NAD-bd"/>
</dbReference>
<accession>A0A1H8HJN3</accession>
<dbReference type="InterPro" id="IPR039261">
    <property type="entry name" value="FNR_nucleotide-bd"/>
</dbReference>
<protein>
    <recommendedName>
        <fullName evidence="2">NADPH--hemoprotein reductase</fullName>
        <ecNumber evidence="2">1.6.2.4</ecNumber>
    </recommendedName>
</protein>
<feature type="transmembrane region" description="Helical" evidence="3">
    <location>
        <begin position="172"/>
        <end position="195"/>
    </location>
</feature>
<dbReference type="Gene3D" id="3.40.50.360">
    <property type="match status" value="1"/>
</dbReference>
<keyword evidence="3" id="KW-1133">Transmembrane helix</keyword>
<dbReference type="Pfam" id="PF00175">
    <property type="entry name" value="NAD_binding_1"/>
    <property type="match status" value="1"/>
</dbReference>
<evidence type="ECO:0000259" key="4">
    <source>
        <dbReference type="PROSITE" id="PS50902"/>
    </source>
</evidence>
<name>A0A1H8HJN3_9FLAO</name>
<evidence type="ECO:0000313" key="6">
    <source>
        <dbReference type="EMBL" id="SEN56265.1"/>
    </source>
</evidence>
<dbReference type="GO" id="GO:0010181">
    <property type="term" value="F:FMN binding"/>
    <property type="evidence" value="ECO:0007669"/>
    <property type="project" value="InterPro"/>
</dbReference>
<dbReference type="EC" id="1.6.2.4" evidence="2"/>
<feature type="domain" description="FAD-binding FR-type" evidence="5">
    <location>
        <begin position="495"/>
        <end position="593"/>
    </location>
</feature>
<dbReference type="InterPro" id="IPR017938">
    <property type="entry name" value="Riboflavin_synthase-like_b-brl"/>
</dbReference>
<dbReference type="SUPFAM" id="SSF52218">
    <property type="entry name" value="Flavoproteins"/>
    <property type="match status" value="1"/>
</dbReference>
<evidence type="ECO:0000313" key="7">
    <source>
        <dbReference type="Proteomes" id="UP000198657"/>
    </source>
</evidence>
<dbReference type="PANTHER" id="PTHR19384:SF17">
    <property type="entry name" value="NADPH--CYTOCHROME P450 REDUCTASE"/>
    <property type="match status" value="1"/>
</dbReference>
<dbReference type="SUPFAM" id="SSF63380">
    <property type="entry name" value="Riboflavin synthase domain-like"/>
    <property type="match status" value="1"/>
</dbReference>
<dbReference type="EMBL" id="FODN01000001">
    <property type="protein sequence ID" value="SEN56265.1"/>
    <property type="molecule type" value="Genomic_DNA"/>
</dbReference>
<dbReference type="Pfam" id="PF03929">
    <property type="entry name" value="PepSY_TM"/>
    <property type="match status" value="1"/>
</dbReference>
<dbReference type="InterPro" id="IPR017927">
    <property type="entry name" value="FAD-bd_FR_type"/>
</dbReference>
<dbReference type="GO" id="GO:0050660">
    <property type="term" value="F:flavin adenine dinucleotide binding"/>
    <property type="evidence" value="ECO:0007669"/>
    <property type="project" value="TreeGrafter"/>
</dbReference>
<dbReference type="Gene3D" id="3.40.50.80">
    <property type="entry name" value="Nucleotide-binding domain of ferredoxin-NADP reductase (FNR) module"/>
    <property type="match status" value="1"/>
</dbReference>
<evidence type="ECO:0000256" key="2">
    <source>
        <dbReference type="ARBA" id="ARBA00023797"/>
    </source>
</evidence>
<sequence>MTLSFWRYSHLALAVFSAAFLVLASVTGVILAVDAIQEKAPPYKVENFDKITLGETLPVLKKAYPEITELSVNHNQFVTLQGIDQEDNDVNAYIDARTGKILGTPIKKSEFIQWTTALHRSLFLKETGRFIVGFISFLLVLISISGFALILNRQRSLRSLFSKIVKENFAQYYHIFLGRLSLIPILIIALSGTYLTLEKFNFFLEKTDSEEKTEMVTTSPISKKETSTSVFKNTLLADVQKIEFPFSDDPEEYYIITLKDREIEVNQITGAIVSETPFPLQTLASNLSLDLHTGRASILWAIILGIASLNILFFIYSGFAMTLKRRASRIKNKYKTQESTFILLVGSENGSTLLFANAIQKQLLAHGEKVFLTELNNYSVYPKAKHLIVFTSTHGLGDAPSNASKFISLINKTEQQQKINISVVGFGSEAYPDFCGYAQEIDVLLAKQNWTERFLELHTVNEKSAEEFVGWVQLWSAKTGIPLSTTPSLYNEVPKGLQKITVLNKTSISDTEHTFLLTLRASRNAKFTSGDLLAIYPANDNQERLYSIGNHNGNIQLVVKLHPSGLGSGYLYNVEPGSIFKARIIKNQTFHFPKKASKVALISNGTGIAPFLGMLEQNKKKIEIHLYCGFRKATETVLGYEKFSTEIIQKQQLKSFHVALSREENHNYVMDLIKRDADFFVDLLTQGGVVMICGSLAMQKDVEAVLDTLCLDKTGKGIADYKANGQVLTDCY</sequence>